<dbReference type="SUPFAM" id="SSF47090">
    <property type="entry name" value="PGBD-like"/>
    <property type="match status" value="1"/>
</dbReference>
<comment type="caution">
    <text evidence="4">The sequence shown here is derived from an EMBL/GenBank/DDBJ whole genome shotgun (WGS) entry which is preliminary data.</text>
</comment>
<dbReference type="Pfam" id="PF01471">
    <property type="entry name" value="PG_binding_1"/>
    <property type="match status" value="1"/>
</dbReference>
<feature type="coiled-coil region" evidence="1">
    <location>
        <begin position="455"/>
        <end position="506"/>
    </location>
</feature>
<feature type="compositionally biased region" description="Low complexity" evidence="2">
    <location>
        <begin position="971"/>
        <end position="984"/>
    </location>
</feature>
<dbReference type="Gene3D" id="1.25.40.10">
    <property type="entry name" value="Tetratricopeptide repeat domain"/>
    <property type="match status" value="1"/>
</dbReference>
<feature type="domain" description="Peptidoglycan binding-like" evidence="3">
    <location>
        <begin position="1258"/>
        <end position="1309"/>
    </location>
</feature>
<dbReference type="InterPro" id="IPR006597">
    <property type="entry name" value="Sel1-like"/>
</dbReference>
<dbReference type="PANTHER" id="PTHR43628:SF1">
    <property type="entry name" value="CHITIN SYNTHASE REGULATORY FACTOR 2-RELATED"/>
    <property type="match status" value="1"/>
</dbReference>
<keyword evidence="5" id="KW-1185">Reference proteome</keyword>
<feature type="region of interest" description="Disordered" evidence="2">
    <location>
        <begin position="699"/>
        <end position="742"/>
    </location>
</feature>
<accession>A0A657LZC4</accession>
<feature type="compositionally biased region" description="Basic and acidic residues" evidence="2">
    <location>
        <begin position="726"/>
        <end position="737"/>
    </location>
</feature>
<dbReference type="OrthoDB" id="5295703at2"/>
<dbReference type="InterPro" id="IPR036366">
    <property type="entry name" value="PGBDSf"/>
</dbReference>
<evidence type="ECO:0000313" key="5">
    <source>
        <dbReference type="Proteomes" id="UP000182661"/>
    </source>
</evidence>
<feature type="compositionally biased region" description="Basic and acidic residues" evidence="2">
    <location>
        <begin position="46"/>
        <end position="59"/>
    </location>
</feature>
<dbReference type="PANTHER" id="PTHR43628">
    <property type="entry name" value="ACTIVATOR OF C KINASE PROTEIN 1-RELATED"/>
    <property type="match status" value="1"/>
</dbReference>
<evidence type="ECO:0000256" key="2">
    <source>
        <dbReference type="SAM" id="MobiDB-lite"/>
    </source>
</evidence>
<feature type="region of interest" description="Disordered" evidence="2">
    <location>
        <begin position="1"/>
        <end position="23"/>
    </location>
</feature>
<feature type="region of interest" description="Disordered" evidence="2">
    <location>
        <begin position="36"/>
        <end position="152"/>
    </location>
</feature>
<dbReference type="Pfam" id="PF08238">
    <property type="entry name" value="Sel1"/>
    <property type="match status" value="4"/>
</dbReference>
<feature type="coiled-coil region" evidence="1">
    <location>
        <begin position="393"/>
        <end position="429"/>
    </location>
</feature>
<sequence length="1317" mass="141413">MTGSRSNPPRLGAQSYGDRSSLDALNRTIEGLEARIEGLMGGTVTRDPRQRPAEHEISQRPDPISEILQRQRSLSAGRDRIAIRERVSSRQETAPRQEPIYRPEASPRQEPRRDARTYPEPTTYEDKRYAHEPMRAQKQPAATRPETLHPEALRPDPAMADIANALVGLRQELKKDIADGLSREMNTLRAEIRGITVDAAQDQTLAEDMRGDLQKLADSIGQLGRQASPAQADALRVEFDELRTMIDGLAREDSVRRMEERWTGVEDRLNIFDSSRDDELVALAYRLDELKSQIGGIDSAPAIHALEDKLISVAQAIELLGRHMQPDDRRLASQFSDIDARLDEISRAIVASGRTATPADTAGNARVEGRLADLSRQIDTLAHPLDSGLSARIEALTARVEDLANEEAAVRLEERLDQLSAMMERSQKTAPQPDLTDYLADISAKIDALDQGSVNEALAERLDDLARRIDQLDMLPAGPQIGNEQFARLEDRLTDIAHRLEETQAAPYDDGEVLRSLEAQIANLSSLVSQPREHGPATALPVEFEGRMSALEDYLATSDEYIIEAARQAAEAVMDAYSKTGMGQTASGGADVAAISALSDDLKVLENLSRSSEERTARTFEALHETLVHIAEKLERLEDREFEPAGQRAEAEPAPAFGTREFRDNRPAMPKAAQPVFEVDDDPFAGADFDSHYEDLKRDMQSAPDDADRHTPSRAEVAEAVATTSDRIEPSAPERRPTTPAARTSLIAGLAKRFSGKKGKAVATAQRQTIEPTPSIDPVEAMAPDMANQLLEPGSGVPDVKKILERVRAGQTGRIQASSDAEKADFITAARRAAQLAAEEVDTINRGSNRATAGSIGGAFARHRRPILMAVGAVLLAIMSYPLVSTLIGDDNGVKVAPVAVIEQPEASEETSSKDVEIATPAVDGDVEPLSSLQPQAGDAVPANTATELPVTGQADGIPSEALPAGTELSAPETAQTDAEATTTGPMAAAGNTTLLDPAATPGELTSGFEEPSDAAAATAEAFVPAAQPQADIVVPADVTPPALADAARKGDPLAFFEVGAVYTEGRGLKADLAEAAKWYQKAADAGIAPAQYRLASLYEKGTGVARDLSKAKILYAQAAEQGNASAMHNLAVLMASGGEGSPDFAAAGQWFAKAADLGVRDSQFNLAILYARGNGVKQDLEESYKWFAIAARDGDSDAGQKRDEVAAAMRPEQLTSAKAKFEAWKVQPLDGKANAAEVPDSWVGKGVKTSSVDMKKAVRNIQAILNNNGFDAGKPDGAIGKKTVTAIKAFQKSIGEEPTGEITDALVKELLKRNAQ</sequence>
<dbReference type="InterPro" id="IPR036365">
    <property type="entry name" value="PGBD-like_sf"/>
</dbReference>
<protein>
    <submittedName>
        <fullName evidence="4">Peptidoglycan-binding protein</fullName>
    </submittedName>
</protein>
<keyword evidence="1" id="KW-0175">Coiled coil</keyword>
<feature type="region of interest" description="Disordered" evidence="2">
    <location>
        <begin position="950"/>
        <end position="1013"/>
    </location>
</feature>
<dbReference type="Gene3D" id="1.20.1270.70">
    <property type="entry name" value="Designed single chain three-helix bundle"/>
    <property type="match status" value="1"/>
</dbReference>
<feature type="coiled-coil region" evidence="1">
    <location>
        <begin position="595"/>
        <end position="640"/>
    </location>
</feature>
<dbReference type="InterPro" id="IPR011990">
    <property type="entry name" value="TPR-like_helical_dom_sf"/>
</dbReference>
<dbReference type="Gene3D" id="1.10.101.10">
    <property type="entry name" value="PGBD-like superfamily/PGBD"/>
    <property type="match status" value="1"/>
</dbReference>
<feature type="compositionally biased region" description="Basic and acidic residues" evidence="2">
    <location>
        <begin position="77"/>
        <end position="117"/>
    </location>
</feature>
<dbReference type="Proteomes" id="UP000182661">
    <property type="component" value="Unassembled WGS sequence"/>
</dbReference>
<dbReference type="SUPFAM" id="SSF81901">
    <property type="entry name" value="HCP-like"/>
    <property type="match status" value="1"/>
</dbReference>
<name>A0A657LZC4_9HYPH</name>
<feature type="compositionally biased region" description="Basic and acidic residues" evidence="2">
    <location>
        <begin position="699"/>
        <end position="717"/>
    </location>
</feature>
<evidence type="ECO:0000313" key="4">
    <source>
        <dbReference type="EMBL" id="OJG00964.1"/>
    </source>
</evidence>
<proteinExistence type="predicted"/>
<evidence type="ECO:0000256" key="1">
    <source>
        <dbReference type="SAM" id="Coils"/>
    </source>
</evidence>
<organism evidence="4 5">
    <name type="scientific">Pararhizobium antarcticum</name>
    <dbReference type="NCBI Taxonomy" id="1798805"/>
    <lineage>
        <taxon>Bacteria</taxon>
        <taxon>Pseudomonadati</taxon>
        <taxon>Pseudomonadota</taxon>
        <taxon>Alphaproteobacteria</taxon>
        <taxon>Hyphomicrobiales</taxon>
        <taxon>Rhizobiaceae</taxon>
        <taxon>Rhizobium/Agrobacterium group</taxon>
        <taxon>Pararhizobium</taxon>
    </lineage>
</organism>
<reference evidence="4 5" key="1">
    <citation type="submission" date="2016-02" db="EMBL/GenBank/DDBJ databases">
        <title>Genome sequencing of a beta-galactosidase producing bacteria Rhizobium sp. 59.</title>
        <authorList>
            <person name="Wang D."/>
            <person name="Kot W."/>
            <person name="Qin Y."/>
            <person name="Hansen L."/>
            <person name="Naqvi K."/>
            <person name="Rensing C."/>
        </authorList>
    </citation>
    <scope>NUCLEOTIDE SEQUENCE [LARGE SCALE GENOMIC DNA]</scope>
    <source>
        <strain evidence="4 5">59</strain>
    </source>
</reference>
<dbReference type="RefSeq" id="WP_071831060.1">
    <property type="nucleotide sequence ID" value="NZ_LSRP01000002.1"/>
</dbReference>
<feature type="compositionally biased region" description="Basic and acidic residues" evidence="2">
    <location>
        <begin position="124"/>
        <end position="135"/>
    </location>
</feature>
<dbReference type="InterPro" id="IPR002477">
    <property type="entry name" value="Peptidoglycan-bd-like"/>
</dbReference>
<dbReference type="SMART" id="SM00671">
    <property type="entry name" value="SEL1"/>
    <property type="match status" value="4"/>
</dbReference>
<gene>
    <name evidence="4" type="ORF">AX760_09025</name>
</gene>
<evidence type="ECO:0000259" key="3">
    <source>
        <dbReference type="Pfam" id="PF01471"/>
    </source>
</evidence>
<dbReference type="InterPro" id="IPR052945">
    <property type="entry name" value="Mitotic_Regulator"/>
</dbReference>
<dbReference type="EMBL" id="LSRP01000002">
    <property type="protein sequence ID" value="OJG00964.1"/>
    <property type="molecule type" value="Genomic_DNA"/>
</dbReference>